<name>A0A4Q7D708_9PSED</name>
<sequence length="65" mass="7250">MGLFCSSAFDRSLAPRGNASGDAPRHLAQVPDFSLTAGRGASRAAFPRRAWERSKSFQFQRFKFQ</sequence>
<dbReference type="AlphaFoldDB" id="A0A4Q7D708"/>
<evidence type="ECO:0000313" key="2">
    <source>
        <dbReference type="Proteomes" id="UP000293369"/>
    </source>
</evidence>
<evidence type="ECO:0000313" key="1">
    <source>
        <dbReference type="EMBL" id="RZI32319.1"/>
    </source>
</evidence>
<dbReference type="Proteomes" id="UP000293369">
    <property type="component" value="Unassembled WGS sequence"/>
</dbReference>
<reference evidence="1 2" key="1">
    <citation type="submission" date="2019-02" db="EMBL/GenBank/DDBJ databases">
        <title>Pseudomonas spp from wheat grain.</title>
        <authorList>
            <person name="Cho G.-S."/>
            <person name="Franz C.M.A.P."/>
        </authorList>
    </citation>
    <scope>NUCLEOTIDE SEQUENCE [LARGE SCALE GENOMIC DNA]</scope>
    <source>
        <strain evidence="1 2">133NRW</strain>
    </source>
</reference>
<organism evidence="1 2">
    <name type="scientific">Pseudomonas orientalis</name>
    <dbReference type="NCBI Taxonomy" id="76758"/>
    <lineage>
        <taxon>Bacteria</taxon>
        <taxon>Pseudomonadati</taxon>
        <taxon>Pseudomonadota</taxon>
        <taxon>Gammaproteobacteria</taxon>
        <taxon>Pseudomonadales</taxon>
        <taxon>Pseudomonadaceae</taxon>
        <taxon>Pseudomonas</taxon>
    </lineage>
</organism>
<dbReference type="AntiFam" id="ANF00261">
    <property type="entry name" value="Protein of unknown function (DUF1534)"/>
</dbReference>
<accession>A0A4Q7D708</accession>
<comment type="caution">
    <text evidence="1">The sequence shown here is derived from an EMBL/GenBank/DDBJ whole genome shotgun (WGS) entry which is preliminary data.</text>
</comment>
<proteinExistence type="predicted"/>
<protein>
    <submittedName>
        <fullName evidence="1">DUF1534 domain-containing protein</fullName>
    </submittedName>
</protein>
<dbReference type="EMBL" id="SGFE01000012">
    <property type="protein sequence ID" value="RZI32319.1"/>
    <property type="molecule type" value="Genomic_DNA"/>
</dbReference>
<gene>
    <name evidence="1" type="ORF">EUX57_07965</name>
</gene>